<protein>
    <submittedName>
        <fullName evidence="3">Stage II sporulation protein Q</fullName>
    </submittedName>
</protein>
<dbReference type="AlphaFoldDB" id="A0A1I3UNA1"/>
<feature type="transmembrane region" description="Helical" evidence="1">
    <location>
        <begin position="30"/>
        <end position="50"/>
    </location>
</feature>
<dbReference type="Gene3D" id="2.70.70.10">
    <property type="entry name" value="Glucose Permease (Domain IIA)"/>
    <property type="match status" value="1"/>
</dbReference>
<dbReference type="Pfam" id="PF01551">
    <property type="entry name" value="Peptidase_M23"/>
    <property type="match status" value="1"/>
</dbReference>
<feature type="domain" description="M23ase beta-sheet core" evidence="2">
    <location>
        <begin position="134"/>
        <end position="232"/>
    </location>
</feature>
<accession>A0A1I3UNA1</accession>
<evidence type="ECO:0000259" key="2">
    <source>
        <dbReference type="Pfam" id="PF01551"/>
    </source>
</evidence>
<reference evidence="4" key="1">
    <citation type="submission" date="2016-10" db="EMBL/GenBank/DDBJ databases">
        <authorList>
            <person name="Varghese N."/>
            <person name="Submissions S."/>
        </authorList>
    </citation>
    <scope>NUCLEOTIDE SEQUENCE [LARGE SCALE GENOMIC DNA]</scope>
    <source>
        <strain evidence="4">OK042</strain>
    </source>
</reference>
<dbReference type="STRING" id="1884381.SAMN05518846_10634"/>
<dbReference type="CDD" id="cd12797">
    <property type="entry name" value="M23_peptidase"/>
    <property type="match status" value="1"/>
</dbReference>
<dbReference type="Proteomes" id="UP000198915">
    <property type="component" value="Unassembled WGS sequence"/>
</dbReference>
<dbReference type="PANTHER" id="PTHR21666">
    <property type="entry name" value="PEPTIDASE-RELATED"/>
    <property type="match status" value="1"/>
</dbReference>
<dbReference type="InterPro" id="IPR011055">
    <property type="entry name" value="Dup_hybrid_motif"/>
</dbReference>
<dbReference type="SUPFAM" id="SSF51261">
    <property type="entry name" value="Duplicated hybrid motif"/>
    <property type="match status" value="1"/>
</dbReference>
<keyword evidence="1" id="KW-1133">Transmembrane helix</keyword>
<gene>
    <name evidence="3" type="ORF">SAMN05518846_10634</name>
</gene>
<name>A0A1I3UNA1_9BACL</name>
<dbReference type="PANTHER" id="PTHR21666:SF291">
    <property type="entry name" value="STAGE II SPORULATION PROTEIN Q"/>
    <property type="match status" value="1"/>
</dbReference>
<keyword evidence="1" id="KW-0812">Transmembrane</keyword>
<proteinExistence type="predicted"/>
<organism evidence="3 4">
    <name type="scientific">Brevibacillus centrosporus</name>
    <dbReference type="NCBI Taxonomy" id="54910"/>
    <lineage>
        <taxon>Bacteria</taxon>
        <taxon>Bacillati</taxon>
        <taxon>Bacillota</taxon>
        <taxon>Bacilli</taxon>
        <taxon>Bacillales</taxon>
        <taxon>Paenibacillaceae</taxon>
        <taxon>Brevibacillus</taxon>
    </lineage>
</organism>
<keyword evidence="1" id="KW-0472">Membrane</keyword>
<dbReference type="InterPro" id="IPR016047">
    <property type="entry name" value="M23ase_b-sheet_dom"/>
</dbReference>
<dbReference type="InterPro" id="IPR050570">
    <property type="entry name" value="Cell_wall_metabolism_enzyme"/>
</dbReference>
<evidence type="ECO:0000313" key="4">
    <source>
        <dbReference type="Proteomes" id="UP000198915"/>
    </source>
</evidence>
<evidence type="ECO:0000313" key="3">
    <source>
        <dbReference type="EMBL" id="SFJ84143.1"/>
    </source>
</evidence>
<keyword evidence="4" id="KW-1185">Reference proteome</keyword>
<evidence type="ECO:0000256" key="1">
    <source>
        <dbReference type="SAM" id="Phobius"/>
    </source>
</evidence>
<dbReference type="GO" id="GO:0004222">
    <property type="term" value="F:metalloendopeptidase activity"/>
    <property type="evidence" value="ECO:0007669"/>
    <property type="project" value="TreeGrafter"/>
</dbReference>
<dbReference type="EMBL" id="FORT01000006">
    <property type="protein sequence ID" value="SFJ84143.1"/>
    <property type="molecule type" value="Genomic_DNA"/>
</dbReference>
<sequence>MKIMEDQKNQNQPIPFKKASAWKKVLGKKWAFPAIYIGTAAIILAFVMWYQGSIISTVSNLTDVKEDVAVTTPETPAEQPQGEEAVPVAGTTQPLVWPVGKQVQYELGMSFYDEQASKDDQQKALVKYNNSFFPHTGIDLKSTDGKSFDVVAALAGKVVKVENDPLVGKVIEVEHADKMVTAYQSLENVVVKPGDEVTQGQVIGSAGRNEYEKDSGVHLHFEVRVENKAVNPEQYLIQGEPEVKNQ</sequence>